<keyword evidence="3" id="KW-1185">Reference proteome</keyword>
<name>A0A834L6G0_RHOSS</name>
<proteinExistence type="predicted"/>
<evidence type="ECO:0000313" key="2">
    <source>
        <dbReference type="EMBL" id="KAF7124051.1"/>
    </source>
</evidence>
<organism evidence="2 3">
    <name type="scientific">Rhododendron simsii</name>
    <name type="common">Sims's rhododendron</name>
    <dbReference type="NCBI Taxonomy" id="118357"/>
    <lineage>
        <taxon>Eukaryota</taxon>
        <taxon>Viridiplantae</taxon>
        <taxon>Streptophyta</taxon>
        <taxon>Embryophyta</taxon>
        <taxon>Tracheophyta</taxon>
        <taxon>Spermatophyta</taxon>
        <taxon>Magnoliopsida</taxon>
        <taxon>eudicotyledons</taxon>
        <taxon>Gunneridae</taxon>
        <taxon>Pentapetalae</taxon>
        <taxon>asterids</taxon>
        <taxon>Ericales</taxon>
        <taxon>Ericaceae</taxon>
        <taxon>Ericoideae</taxon>
        <taxon>Rhodoreae</taxon>
        <taxon>Rhododendron</taxon>
    </lineage>
</organism>
<dbReference type="Proteomes" id="UP000626092">
    <property type="component" value="Unassembled WGS sequence"/>
</dbReference>
<protein>
    <submittedName>
        <fullName evidence="2">Uncharacterized protein</fullName>
    </submittedName>
</protein>
<gene>
    <name evidence="2" type="ORF">RHSIM_Rhsim12G0050700</name>
</gene>
<dbReference type="EMBL" id="WJXA01000012">
    <property type="protein sequence ID" value="KAF7124051.1"/>
    <property type="molecule type" value="Genomic_DNA"/>
</dbReference>
<dbReference type="AlphaFoldDB" id="A0A834L6G0"/>
<comment type="caution">
    <text evidence="2">The sequence shown here is derived from an EMBL/GenBank/DDBJ whole genome shotgun (WGS) entry which is preliminary data.</text>
</comment>
<feature type="region of interest" description="Disordered" evidence="1">
    <location>
        <begin position="67"/>
        <end position="88"/>
    </location>
</feature>
<dbReference type="OrthoDB" id="10509803at2759"/>
<feature type="compositionally biased region" description="Polar residues" evidence="1">
    <location>
        <begin position="72"/>
        <end position="85"/>
    </location>
</feature>
<evidence type="ECO:0000313" key="3">
    <source>
        <dbReference type="Proteomes" id="UP000626092"/>
    </source>
</evidence>
<evidence type="ECO:0000256" key="1">
    <source>
        <dbReference type="SAM" id="MobiDB-lite"/>
    </source>
</evidence>
<sequence length="192" mass="20855">MVNITGNELDCTSEETEVFTVVTHLIKQIQVVCCVAVIAVHVALERATGDMADSAADIAEALDDEDVAANETSDGSTTVLGSTPQEPAKKKAKISENIIAGLGDFADKFGVFFERTNVKLEIIGNRMGYAHDLSAKRAAVNEALRKLPITTEDRVKVGMAITQDAQKVDYFFSLDEEEEKMVMVQKLLSSNI</sequence>
<accession>A0A834L6G0</accession>
<reference evidence="2" key="1">
    <citation type="submission" date="2019-11" db="EMBL/GenBank/DDBJ databases">
        <authorList>
            <person name="Liu Y."/>
            <person name="Hou J."/>
            <person name="Li T.-Q."/>
            <person name="Guan C.-H."/>
            <person name="Wu X."/>
            <person name="Wu H.-Z."/>
            <person name="Ling F."/>
            <person name="Zhang R."/>
            <person name="Shi X.-G."/>
            <person name="Ren J.-P."/>
            <person name="Chen E.-F."/>
            <person name="Sun J.-M."/>
        </authorList>
    </citation>
    <scope>NUCLEOTIDE SEQUENCE</scope>
    <source>
        <strain evidence="2">Adult_tree_wgs_1</strain>
        <tissue evidence="2">Leaves</tissue>
    </source>
</reference>